<evidence type="ECO:0000313" key="2">
    <source>
        <dbReference type="EMBL" id="OBX63409.1"/>
    </source>
</evidence>
<name>A0A1B8Q312_MORLA</name>
<dbReference type="Proteomes" id="UP000092607">
    <property type="component" value="Unassembled WGS sequence"/>
</dbReference>
<proteinExistence type="predicted"/>
<evidence type="ECO:0000313" key="3">
    <source>
        <dbReference type="Proteomes" id="UP000092607"/>
    </source>
</evidence>
<feature type="transmembrane region" description="Helical" evidence="1">
    <location>
        <begin position="31"/>
        <end position="48"/>
    </location>
</feature>
<reference evidence="2 3" key="1">
    <citation type="submission" date="2016-06" db="EMBL/GenBank/DDBJ databases">
        <title>Draft genome of Moraxella lacunata CCUG 57757A.</title>
        <authorList>
            <person name="Salva-Serra F."/>
            <person name="Engstrom-Jakobsson H."/>
            <person name="Thorell K."/>
            <person name="Gonzales-Siles L."/>
            <person name="Karlsson R."/>
            <person name="Boulund F."/>
            <person name="Engstrand L."/>
            <person name="Kristiansson E."/>
            <person name="Moore E."/>
        </authorList>
    </citation>
    <scope>NUCLEOTIDE SEQUENCE [LARGE SCALE GENOMIC DNA]</scope>
    <source>
        <strain evidence="2 3">CCUG 57757A</strain>
    </source>
</reference>
<accession>A0A1B8Q312</accession>
<gene>
    <name evidence="2" type="ORF">A9309_05830</name>
</gene>
<keyword evidence="1" id="KW-0472">Membrane</keyword>
<keyword evidence="1" id="KW-0812">Transmembrane</keyword>
<dbReference type="EMBL" id="LZMS01000049">
    <property type="protein sequence ID" value="OBX63409.1"/>
    <property type="molecule type" value="Genomic_DNA"/>
</dbReference>
<sequence length="79" mass="8861">MGHDWAGCGDVTLILIIPNSVIFGAIMKTQISLLFLLGCFIRAIFILAHHTKPLPKTQTKIRRPVIDRLILWLLLADVV</sequence>
<organism evidence="2 3">
    <name type="scientific">Moraxella lacunata</name>
    <dbReference type="NCBI Taxonomy" id="477"/>
    <lineage>
        <taxon>Bacteria</taxon>
        <taxon>Pseudomonadati</taxon>
        <taxon>Pseudomonadota</taxon>
        <taxon>Gammaproteobacteria</taxon>
        <taxon>Moraxellales</taxon>
        <taxon>Moraxellaceae</taxon>
        <taxon>Moraxella</taxon>
    </lineage>
</organism>
<keyword evidence="1" id="KW-1133">Transmembrane helix</keyword>
<dbReference type="AlphaFoldDB" id="A0A1B8Q312"/>
<comment type="caution">
    <text evidence="2">The sequence shown here is derived from an EMBL/GenBank/DDBJ whole genome shotgun (WGS) entry which is preliminary data.</text>
</comment>
<evidence type="ECO:0000256" key="1">
    <source>
        <dbReference type="SAM" id="Phobius"/>
    </source>
</evidence>
<protein>
    <submittedName>
        <fullName evidence="2">Uncharacterized protein</fullName>
    </submittedName>
</protein>